<dbReference type="Proteomes" id="UP001272137">
    <property type="component" value="Unassembled WGS sequence"/>
</dbReference>
<comment type="caution">
    <text evidence="2">The sequence shown here is derived from an EMBL/GenBank/DDBJ whole genome shotgun (WGS) entry which is preliminary data.</text>
</comment>
<sequence length="48" mass="5360">MAGARHIPRRQRRGDGHGNCATRKDSGSHRSFSSSNRLQRSDPDLKQA</sequence>
<dbReference type="AlphaFoldDB" id="A0AAW9CSV7"/>
<accession>A0AAW9CSV7</accession>
<gene>
    <name evidence="2" type="ORF">C7S16_2776</name>
</gene>
<organism evidence="2 3">
    <name type="scientific">Burkholderia thailandensis</name>
    <dbReference type="NCBI Taxonomy" id="57975"/>
    <lineage>
        <taxon>Bacteria</taxon>
        <taxon>Pseudomonadati</taxon>
        <taxon>Pseudomonadota</taxon>
        <taxon>Betaproteobacteria</taxon>
        <taxon>Burkholderiales</taxon>
        <taxon>Burkholderiaceae</taxon>
        <taxon>Burkholderia</taxon>
        <taxon>pseudomallei group</taxon>
    </lineage>
</organism>
<reference evidence="2" key="1">
    <citation type="submission" date="2018-08" db="EMBL/GenBank/DDBJ databases">
        <title>Identification of Burkholderia cepacia strains that express a Burkholderia pseudomallei-like capsular polysaccharide.</title>
        <authorList>
            <person name="Burtnick M.N."/>
            <person name="Vongsouvath M."/>
            <person name="Newton P."/>
            <person name="Wuthiekanun V."/>
            <person name="Limmathurotsakul D."/>
            <person name="Brett P.J."/>
            <person name="Chantratita N."/>
            <person name="Dance D.A."/>
        </authorList>
    </citation>
    <scope>NUCLEOTIDE SEQUENCE</scope>
    <source>
        <strain evidence="2">SBXCC001</strain>
    </source>
</reference>
<dbReference type="EMBL" id="QXCT01000002">
    <property type="protein sequence ID" value="MDW9254080.1"/>
    <property type="molecule type" value="Genomic_DNA"/>
</dbReference>
<name>A0AAW9CSV7_BURTH</name>
<feature type="compositionally biased region" description="Basic residues" evidence="1">
    <location>
        <begin position="1"/>
        <end position="12"/>
    </location>
</feature>
<evidence type="ECO:0000256" key="1">
    <source>
        <dbReference type="SAM" id="MobiDB-lite"/>
    </source>
</evidence>
<evidence type="ECO:0000313" key="2">
    <source>
        <dbReference type="EMBL" id="MDW9254080.1"/>
    </source>
</evidence>
<feature type="region of interest" description="Disordered" evidence="1">
    <location>
        <begin position="1"/>
        <end position="48"/>
    </location>
</feature>
<evidence type="ECO:0000313" key="3">
    <source>
        <dbReference type="Proteomes" id="UP001272137"/>
    </source>
</evidence>
<feature type="compositionally biased region" description="Basic and acidic residues" evidence="1">
    <location>
        <begin position="39"/>
        <end position="48"/>
    </location>
</feature>
<proteinExistence type="predicted"/>
<protein>
    <submittedName>
        <fullName evidence="2">Uncharacterized protein</fullName>
    </submittedName>
</protein>